<name>A0A918JEF4_9BURK</name>
<evidence type="ECO:0000256" key="2">
    <source>
        <dbReference type="ARBA" id="ARBA00022723"/>
    </source>
</evidence>
<protein>
    <recommendedName>
        <fullName evidence="6">Glycolate oxidase iron-sulfur subunit</fullName>
        <ecNumber evidence="6">1.1.99.14</ecNumber>
    </recommendedName>
</protein>
<dbReference type="PANTHER" id="PTHR32479:SF17">
    <property type="entry name" value="GLYCOLATE OXIDASE IRON-SULFUR SUBUNIT"/>
    <property type="match status" value="1"/>
</dbReference>
<dbReference type="GO" id="GO:0051539">
    <property type="term" value="F:4 iron, 4 sulfur cluster binding"/>
    <property type="evidence" value="ECO:0007669"/>
    <property type="project" value="UniProtKB-UniRule"/>
</dbReference>
<dbReference type="PANTHER" id="PTHR32479">
    <property type="entry name" value="GLYCOLATE OXIDASE IRON-SULFUR SUBUNIT"/>
    <property type="match status" value="1"/>
</dbReference>
<dbReference type="InterPro" id="IPR009051">
    <property type="entry name" value="Helical_ferredxn"/>
</dbReference>
<dbReference type="Pfam" id="PF02754">
    <property type="entry name" value="CCG"/>
    <property type="match status" value="2"/>
</dbReference>
<dbReference type="NCBIfam" id="NF008434">
    <property type="entry name" value="PRK11274.1"/>
    <property type="match status" value="1"/>
</dbReference>
<sequence length="409" mass="44843">MQTNLAQWAKDSLDGQVIDEILRKCVHCGFCQATCPSYQILGDELDSPRGRIYLIKEMVEGQVPTAISQTHLDRCLTCHNCETTCPSGVEYGKLLDIGRELVDEKVRRGFADRLKRKMLAKGLNSALFGLSVRVGRRFRSVLPERLAGKLPVARAAGRRPATMHARKVLLPMGCVQPDLMPSIDAASIRVLDAVGISAYELPARACCGAVNFHLGEAGSSLQQMRHNLDTWVPLLKDGKIEAIVMNASGCGAFVKEYPFHLRHDPVYLEKANYLVDHVKDLAEILAPHAVELGNKLLNKLPGPVAFHPPCTLQHWQGLRPLTEKLLAEMGFKLTAFGESNLCCGAAGTYSLLQPEIALPLRDRKLAAIGSARPVNMIITSNMGCMSHLQSGTSKPVRHWIEVVDDGLST</sequence>
<dbReference type="PROSITE" id="PS51379">
    <property type="entry name" value="4FE4S_FER_2"/>
    <property type="match status" value="2"/>
</dbReference>
<keyword evidence="6" id="KW-0249">Electron transport</keyword>
<dbReference type="AlphaFoldDB" id="A0A918JEF4"/>
<organism evidence="8 9">
    <name type="scientific">Advenella faeciporci</name>
    <dbReference type="NCBI Taxonomy" id="797535"/>
    <lineage>
        <taxon>Bacteria</taxon>
        <taxon>Pseudomonadati</taxon>
        <taxon>Pseudomonadota</taxon>
        <taxon>Betaproteobacteria</taxon>
        <taxon>Burkholderiales</taxon>
        <taxon>Alcaligenaceae</taxon>
    </lineage>
</organism>
<dbReference type="EMBL" id="BMYS01000001">
    <property type="protein sequence ID" value="GGW76354.1"/>
    <property type="molecule type" value="Genomic_DNA"/>
</dbReference>
<accession>A0A918JEF4</accession>
<dbReference type="InterPro" id="IPR017900">
    <property type="entry name" value="4Fe4S_Fe_S_CS"/>
</dbReference>
<proteinExistence type="predicted"/>
<keyword evidence="9" id="KW-1185">Reference proteome</keyword>
<keyword evidence="1 6" id="KW-0004">4Fe-4S</keyword>
<dbReference type="GO" id="GO:0019154">
    <property type="term" value="F:glycolate dehydrogenase activity"/>
    <property type="evidence" value="ECO:0007669"/>
    <property type="project" value="UniProtKB-EC"/>
</dbReference>
<evidence type="ECO:0000259" key="7">
    <source>
        <dbReference type="PROSITE" id="PS51379"/>
    </source>
</evidence>
<dbReference type="Proteomes" id="UP000608345">
    <property type="component" value="Unassembled WGS sequence"/>
</dbReference>
<dbReference type="InterPro" id="IPR017896">
    <property type="entry name" value="4Fe4S_Fe-S-bd"/>
</dbReference>
<dbReference type="GO" id="GO:0046872">
    <property type="term" value="F:metal ion binding"/>
    <property type="evidence" value="ECO:0007669"/>
    <property type="project" value="UniProtKB-UniRule"/>
</dbReference>
<comment type="catalytic activity">
    <reaction evidence="6">
        <text>(R)-lactate + A = pyruvate + AH2</text>
        <dbReference type="Rhea" id="RHEA:15089"/>
        <dbReference type="ChEBI" id="CHEBI:13193"/>
        <dbReference type="ChEBI" id="CHEBI:15361"/>
        <dbReference type="ChEBI" id="CHEBI:16004"/>
        <dbReference type="ChEBI" id="CHEBI:17499"/>
    </reaction>
</comment>
<dbReference type="EC" id="1.1.99.14" evidence="6"/>
<feature type="domain" description="4Fe-4S ferredoxin-type" evidence="7">
    <location>
        <begin position="66"/>
        <end position="89"/>
    </location>
</feature>
<dbReference type="RefSeq" id="WP_189383619.1">
    <property type="nucleotide sequence ID" value="NZ_BAABFY010000002.1"/>
</dbReference>
<keyword evidence="6" id="KW-0813">Transport</keyword>
<dbReference type="Gene3D" id="1.10.1060.10">
    <property type="entry name" value="Alpha-helical ferredoxin"/>
    <property type="match status" value="1"/>
</dbReference>
<keyword evidence="3" id="KW-0677">Repeat</keyword>
<evidence type="ECO:0000256" key="5">
    <source>
        <dbReference type="ARBA" id="ARBA00023014"/>
    </source>
</evidence>
<dbReference type="Pfam" id="PF13183">
    <property type="entry name" value="Fer4_8"/>
    <property type="match status" value="1"/>
</dbReference>
<evidence type="ECO:0000256" key="4">
    <source>
        <dbReference type="ARBA" id="ARBA00023004"/>
    </source>
</evidence>
<dbReference type="SUPFAM" id="SSF46548">
    <property type="entry name" value="alpha-helical ferredoxin"/>
    <property type="match status" value="1"/>
</dbReference>
<evidence type="ECO:0000256" key="6">
    <source>
        <dbReference type="PIRNR" id="PIRNR000139"/>
    </source>
</evidence>
<keyword evidence="2 6" id="KW-0479">Metal-binding</keyword>
<dbReference type="PIRSF" id="PIRSF000139">
    <property type="entry name" value="Glc_ox_4Fe-4S"/>
    <property type="match status" value="1"/>
</dbReference>
<dbReference type="InterPro" id="IPR004017">
    <property type="entry name" value="Cys_rich_dom"/>
</dbReference>
<evidence type="ECO:0000256" key="3">
    <source>
        <dbReference type="ARBA" id="ARBA00022737"/>
    </source>
</evidence>
<dbReference type="InterPro" id="IPR012257">
    <property type="entry name" value="Glc_ox_4Fe-4S"/>
</dbReference>
<comment type="caution">
    <text evidence="8">The sequence shown here is derived from an EMBL/GenBank/DDBJ whole genome shotgun (WGS) entry which is preliminary data.</text>
</comment>
<gene>
    <name evidence="8" type="primary">glcF</name>
    <name evidence="8" type="ORF">GCM10011450_02520</name>
</gene>
<dbReference type="PROSITE" id="PS00198">
    <property type="entry name" value="4FE4S_FER_1"/>
    <property type="match status" value="2"/>
</dbReference>
<reference evidence="8" key="2">
    <citation type="submission" date="2020-09" db="EMBL/GenBank/DDBJ databases">
        <authorList>
            <person name="Sun Q."/>
            <person name="Kim S."/>
        </authorList>
    </citation>
    <scope>NUCLEOTIDE SEQUENCE</scope>
    <source>
        <strain evidence="8">KCTC 23732</strain>
    </source>
</reference>
<evidence type="ECO:0000313" key="9">
    <source>
        <dbReference type="Proteomes" id="UP000608345"/>
    </source>
</evidence>
<comment type="catalytic activity">
    <reaction evidence="6">
        <text>glycolate + A = glyoxylate + AH2</text>
        <dbReference type="Rhea" id="RHEA:21264"/>
        <dbReference type="ChEBI" id="CHEBI:13193"/>
        <dbReference type="ChEBI" id="CHEBI:17499"/>
        <dbReference type="ChEBI" id="CHEBI:29805"/>
        <dbReference type="ChEBI" id="CHEBI:36655"/>
        <dbReference type="EC" id="1.1.99.14"/>
    </reaction>
</comment>
<keyword evidence="5 6" id="KW-0411">Iron-sulfur</keyword>
<keyword evidence="4 6" id="KW-0408">Iron</keyword>
<reference evidence="8" key="1">
    <citation type="journal article" date="2014" name="Int. J. Syst. Evol. Microbiol.">
        <title>Complete genome sequence of Corynebacterium casei LMG S-19264T (=DSM 44701T), isolated from a smear-ripened cheese.</title>
        <authorList>
            <consortium name="US DOE Joint Genome Institute (JGI-PGF)"/>
            <person name="Walter F."/>
            <person name="Albersmeier A."/>
            <person name="Kalinowski J."/>
            <person name="Ruckert C."/>
        </authorList>
    </citation>
    <scope>NUCLEOTIDE SEQUENCE</scope>
    <source>
        <strain evidence="8">KCTC 23732</strain>
    </source>
</reference>
<comment type="cofactor">
    <cofactor evidence="6">
        <name>[4Fe-4S] cluster</name>
        <dbReference type="ChEBI" id="CHEBI:49883"/>
    </cofactor>
    <text evidence="6">Binds 2 [4Fe-4S] clusters.</text>
</comment>
<feature type="domain" description="4Fe-4S ferredoxin-type" evidence="7">
    <location>
        <begin position="14"/>
        <end position="45"/>
    </location>
</feature>
<evidence type="ECO:0000313" key="8">
    <source>
        <dbReference type="EMBL" id="GGW76354.1"/>
    </source>
</evidence>
<comment type="function">
    <text evidence="6">Component of a complex that catalyzes the oxidation of glycolate to glyoxylate.</text>
</comment>
<evidence type="ECO:0000256" key="1">
    <source>
        <dbReference type="ARBA" id="ARBA00022485"/>
    </source>
</evidence>